<comment type="caution">
    <text evidence="2">The sequence shown here is derived from an EMBL/GenBank/DDBJ whole genome shotgun (WGS) entry which is preliminary data.</text>
</comment>
<reference evidence="2" key="1">
    <citation type="journal article" date="2014" name="Front. Microbiol.">
        <title>High frequency of phylogenetically diverse reductive dehalogenase-homologous genes in deep subseafloor sedimentary metagenomes.</title>
        <authorList>
            <person name="Kawai M."/>
            <person name="Futagami T."/>
            <person name="Toyoda A."/>
            <person name="Takaki Y."/>
            <person name="Nishi S."/>
            <person name="Hori S."/>
            <person name="Arai W."/>
            <person name="Tsubouchi T."/>
            <person name="Morono Y."/>
            <person name="Uchiyama I."/>
            <person name="Ito T."/>
            <person name="Fujiyama A."/>
            <person name="Inagaki F."/>
            <person name="Takami H."/>
        </authorList>
    </citation>
    <scope>NUCLEOTIDE SEQUENCE</scope>
    <source>
        <strain evidence="2">Expedition CK06-06</strain>
    </source>
</reference>
<protein>
    <recommendedName>
        <fullName evidence="1">Calcineurin-like phosphoesterase domain-containing protein</fullName>
    </recommendedName>
</protein>
<evidence type="ECO:0000313" key="2">
    <source>
        <dbReference type="EMBL" id="GAG62924.1"/>
    </source>
</evidence>
<gene>
    <name evidence="2" type="ORF">S01H4_14607</name>
</gene>
<feature type="non-terminal residue" evidence="2">
    <location>
        <position position="326"/>
    </location>
</feature>
<dbReference type="EMBL" id="BART01006402">
    <property type="protein sequence ID" value="GAG62924.1"/>
    <property type="molecule type" value="Genomic_DNA"/>
</dbReference>
<dbReference type="Gene3D" id="3.60.21.10">
    <property type="match status" value="1"/>
</dbReference>
<dbReference type="InterPro" id="IPR004843">
    <property type="entry name" value="Calcineurin-like_PHP"/>
</dbReference>
<dbReference type="AlphaFoldDB" id="X0Z1S9"/>
<dbReference type="GO" id="GO:0016787">
    <property type="term" value="F:hydrolase activity"/>
    <property type="evidence" value="ECO:0007669"/>
    <property type="project" value="InterPro"/>
</dbReference>
<sequence length="326" mass="37295">MKIAITADVHLHSKEVYSERYNALVNILDQMITENIKILVIAGDLFDKESQNYSEFDELCKLAKYNEIKIYIIPGNHDPGINSKSFVANNVQIFTKPAILQLGEPALDFFFLPYMLDKSMGEIITKYKNDLSEQWVLIGHGDYLSGILAPNPYEPGIYMPLSRADVELFNPIKVILGHIHKKMDTGRIYYVGSPCGLNINETGKRSFLIVDTNNLDISTKTVDTDHIFFNETLIALPTIKESDYIKNKISDMIKKWEISKIDIPKVRIRLKVKGYTSDKGKLLSIIKDSFTNFAFYEGEEPDLTEVSIFKDPERIQIVEKLKEEIE</sequence>
<organism evidence="2">
    <name type="scientific">marine sediment metagenome</name>
    <dbReference type="NCBI Taxonomy" id="412755"/>
    <lineage>
        <taxon>unclassified sequences</taxon>
        <taxon>metagenomes</taxon>
        <taxon>ecological metagenomes</taxon>
    </lineage>
</organism>
<name>X0Z1S9_9ZZZZ</name>
<accession>X0Z1S9</accession>
<dbReference type="InterPro" id="IPR050535">
    <property type="entry name" value="DNA_Repair-Maintenance_Comp"/>
</dbReference>
<dbReference type="PANTHER" id="PTHR30337">
    <property type="entry name" value="COMPONENT OF ATP-DEPENDENT DSDNA EXONUCLEASE"/>
    <property type="match status" value="1"/>
</dbReference>
<evidence type="ECO:0000259" key="1">
    <source>
        <dbReference type="Pfam" id="PF00149"/>
    </source>
</evidence>
<dbReference type="Pfam" id="PF00149">
    <property type="entry name" value="Metallophos"/>
    <property type="match status" value="1"/>
</dbReference>
<dbReference type="SUPFAM" id="SSF56300">
    <property type="entry name" value="Metallo-dependent phosphatases"/>
    <property type="match status" value="1"/>
</dbReference>
<proteinExistence type="predicted"/>
<feature type="domain" description="Calcineurin-like phosphoesterase" evidence="1">
    <location>
        <begin position="1"/>
        <end position="181"/>
    </location>
</feature>
<dbReference type="InterPro" id="IPR029052">
    <property type="entry name" value="Metallo-depent_PP-like"/>
</dbReference>